<dbReference type="InterPro" id="IPR004853">
    <property type="entry name" value="Sugar_P_trans_dom"/>
</dbReference>
<dbReference type="SUPFAM" id="SSF103481">
    <property type="entry name" value="Multidrug resistance efflux transporter EmrE"/>
    <property type="match status" value="2"/>
</dbReference>
<dbReference type="Proteomes" id="UP000256970">
    <property type="component" value="Unassembled WGS sequence"/>
</dbReference>
<keyword evidence="2" id="KW-0812">Transmembrane</keyword>
<accession>A0A383V8X4</accession>
<sequence length="384" mass="41367">MGAMEQSRHLTTVFVVVAWYTCNIGVLLLNKYLLSSTPFKSPVFLTLCHMMACATLGYLLSLSQFTPIKPLKSKRQLWKICLLASIFCVTIVLGNLSLKYIPVSFNQAIGATTPFFTAIFAALMQGNREAGITYLTLIPIAGGVIIATGGEPSFHLFGFAACLLATSGRALKSVVQAMLMTDASEKLDPMSLLFYMSSFSVLLLVPMTVLLEPGSFAQVHGLLHSHPGFGWSLLVNSCIAYAVNLTNFLVTKYTSALTLQVLGNMKGVIAAAISIALFKNPVTAKGMLGYLITVIGVVAYSETKRRSKLRQIHETGKTASMEDMAGMPLLAKSSDAGGGKDHLLPLSHEWGQQHRKGSSNGEGKQDFNSYKTIVLKATAGEHTS</sequence>
<organism evidence="5 6">
    <name type="scientific">Tetradesmus obliquus</name>
    <name type="common">Green alga</name>
    <name type="synonym">Acutodesmus obliquus</name>
    <dbReference type="NCBI Taxonomy" id="3088"/>
    <lineage>
        <taxon>Eukaryota</taxon>
        <taxon>Viridiplantae</taxon>
        <taxon>Chlorophyta</taxon>
        <taxon>core chlorophytes</taxon>
        <taxon>Chlorophyceae</taxon>
        <taxon>CS clade</taxon>
        <taxon>Sphaeropleales</taxon>
        <taxon>Scenedesmaceae</taxon>
        <taxon>Tetradesmus</taxon>
    </lineage>
</organism>
<evidence type="ECO:0000313" key="5">
    <source>
        <dbReference type="EMBL" id="SZX62035.1"/>
    </source>
</evidence>
<evidence type="ECO:0000256" key="1">
    <source>
        <dbReference type="ARBA" id="ARBA00004141"/>
    </source>
</evidence>
<proteinExistence type="predicted"/>
<keyword evidence="3" id="KW-1133">Transmembrane helix</keyword>
<comment type="subcellular location">
    <subcellularLocation>
        <location evidence="1">Membrane</location>
        <topology evidence="1">Multi-pass membrane protein</topology>
    </subcellularLocation>
</comment>
<evidence type="ECO:0000313" key="6">
    <source>
        <dbReference type="Proteomes" id="UP000256970"/>
    </source>
</evidence>
<reference evidence="5 6" key="1">
    <citation type="submission" date="2016-10" db="EMBL/GenBank/DDBJ databases">
        <authorList>
            <person name="Cai Z."/>
        </authorList>
    </citation>
    <scope>NUCLEOTIDE SEQUENCE [LARGE SCALE GENOMIC DNA]</scope>
</reference>
<evidence type="ECO:0000256" key="2">
    <source>
        <dbReference type="ARBA" id="ARBA00022692"/>
    </source>
</evidence>
<gene>
    <name evidence="5" type="ORF">BQ4739_LOCUS2580</name>
</gene>
<dbReference type="InterPro" id="IPR037185">
    <property type="entry name" value="EmrE-like"/>
</dbReference>
<protein>
    <submittedName>
        <fullName evidence="5">Uncharacterized protein</fullName>
    </submittedName>
</protein>
<evidence type="ECO:0000256" key="3">
    <source>
        <dbReference type="ARBA" id="ARBA00022989"/>
    </source>
</evidence>
<dbReference type="Pfam" id="PF03151">
    <property type="entry name" value="TPT"/>
    <property type="match status" value="1"/>
</dbReference>
<evidence type="ECO:0000256" key="4">
    <source>
        <dbReference type="ARBA" id="ARBA00023136"/>
    </source>
</evidence>
<dbReference type="GO" id="GO:0016020">
    <property type="term" value="C:membrane"/>
    <property type="evidence" value="ECO:0007669"/>
    <property type="project" value="UniProtKB-SubCell"/>
</dbReference>
<dbReference type="PANTHER" id="PTHR11132">
    <property type="entry name" value="SOLUTE CARRIER FAMILY 35"/>
    <property type="match status" value="1"/>
</dbReference>
<dbReference type="OrthoDB" id="10261634at2759"/>
<dbReference type="InterPro" id="IPR050186">
    <property type="entry name" value="TPT_transporter"/>
</dbReference>
<dbReference type="EMBL" id="FNXT01000196">
    <property type="protein sequence ID" value="SZX62035.1"/>
    <property type="molecule type" value="Genomic_DNA"/>
</dbReference>
<dbReference type="STRING" id="3088.A0A383V8X4"/>
<dbReference type="AlphaFoldDB" id="A0A383V8X4"/>
<keyword evidence="6" id="KW-1185">Reference proteome</keyword>
<name>A0A383V8X4_TETOB</name>
<keyword evidence="4" id="KW-0472">Membrane</keyword>